<dbReference type="GeneID" id="101834321"/>
<proteinExistence type="predicted"/>
<evidence type="ECO:0000313" key="2">
    <source>
        <dbReference type="Proteomes" id="UP000886700"/>
    </source>
</evidence>
<gene>
    <name evidence="3" type="primary">Ccdc85b</name>
</gene>
<accession>A0A3Q0CQZ4</accession>
<dbReference type="AlphaFoldDB" id="A0A3Q0CQZ4"/>
<organism evidence="2 3">
    <name type="scientific">Mesocricetus auratus</name>
    <name type="common">Golden hamster</name>
    <dbReference type="NCBI Taxonomy" id="10036"/>
    <lineage>
        <taxon>Eukaryota</taxon>
        <taxon>Metazoa</taxon>
        <taxon>Chordata</taxon>
        <taxon>Craniata</taxon>
        <taxon>Vertebrata</taxon>
        <taxon>Euteleostomi</taxon>
        <taxon>Mammalia</taxon>
        <taxon>Eutheria</taxon>
        <taxon>Euarchontoglires</taxon>
        <taxon>Glires</taxon>
        <taxon>Rodentia</taxon>
        <taxon>Myomorpha</taxon>
        <taxon>Muroidea</taxon>
        <taxon>Cricetidae</taxon>
        <taxon>Cricetinae</taxon>
        <taxon>Mesocricetus</taxon>
    </lineage>
</organism>
<feature type="region of interest" description="Disordered" evidence="1">
    <location>
        <begin position="1"/>
        <end position="24"/>
    </location>
</feature>
<dbReference type="Proteomes" id="UP000886700">
    <property type="component" value="Unplaced"/>
</dbReference>
<evidence type="ECO:0000313" key="3">
    <source>
        <dbReference type="RefSeq" id="XP_021082449.1"/>
    </source>
</evidence>
<evidence type="ECO:0000256" key="1">
    <source>
        <dbReference type="SAM" id="MobiDB-lite"/>
    </source>
</evidence>
<reference evidence="3" key="1">
    <citation type="submission" date="2025-08" db="UniProtKB">
        <authorList>
            <consortium name="RefSeq"/>
        </authorList>
    </citation>
    <scope>IDENTIFICATION</scope>
    <source>
        <tissue evidence="3">Liver</tissue>
    </source>
</reference>
<dbReference type="CTD" id="11007"/>
<sequence length="85" mass="7999">MEAEAGGLEELTDEEMAALGGEPGAARPLLLPGLGASAGTACSAPVAALRDPSIPGGARGPGWLLAEASRAGRPPGGAAAGKPGA</sequence>
<keyword evidence="2" id="KW-1185">Reference proteome</keyword>
<name>A0A3Q0CQZ4_MESAU</name>
<protein>
    <submittedName>
        <fullName evidence="3">Coiled-coil domain-containing protein 85B isoform X2</fullName>
    </submittedName>
</protein>
<dbReference type="RefSeq" id="XP_021082449.1">
    <property type="nucleotide sequence ID" value="XM_021226790.2"/>
</dbReference>